<protein>
    <submittedName>
        <fullName evidence="2">Uncharacterized protein</fullName>
    </submittedName>
</protein>
<keyword evidence="1" id="KW-0472">Membrane</keyword>
<sequence length="153" mass="16860">MAERPTDERAPLLDREARAEAGEDLTFSSRRARKWTLAWYTVFTILGVLVVAVFDKGIVDSDDVEILGRLQCREPRHVVMVVRVSGPYPPALSVAPSVLPPLLAQKIVFTATLLQFDLGKALKSALGGAVAMILQVLTHMPLRTVMNFIKFCA</sequence>
<dbReference type="Proteomes" id="UP000292957">
    <property type="component" value="Unassembled WGS sequence"/>
</dbReference>
<keyword evidence="1" id="KW-0812">Transmembrane</keyword>
<dbReference type="AlphaFoldDB" id="A0A4Q9MIY4"/>
<organism evidence="2">
    <name type="scientific">Dichomitus squalens</name>
    <dbReference type="NCBI Taxonomy" id="114155"/>
    <lineage>
        <taxon>Eukaryota</taxon>
        <taxon>Fungi</taxon>
        <taxon>Dikarya</taxon>
        <taxon>Basidiomycota</taxon>
        <taxon>Agaricomycotina</taxon>
        <taxon>Agaricomycetes</taxon>
        <taxon>Polyporales</taxon>
        <taxon>Polyporaceae</taxon>
        <taxon>Dichomitus</taxon>
    </lineage>
</organism>
<evidence type="ECO:0000256" key="1">
    <source>
        <dbReference type="SAM" id="Phobius"/>
    </source>
</evidence>
<reference evidence="2" key="1">
    <citation type="submission" date="2019-01" db="EMBL/GenBank/DDBJ databases">
        <title>Draft genome sequences of three monokaryotic isolates of the white-rot basidiomycete fungus Dichomitus squalens.</title>
        <authorList>
            <consortium name="DOE Joint Genome Institute"/>
            <person name="Lopez S.C."/>
            <person name="Andreopoulos B."/>
            <person name="Pangilinan J."/>
            <person name="Lipzen A."/>
            <person name="Riley R."/>
            <person name="Ahrendt S."/>
            <person name="Ng V."/>
            <person name="Barry K."/>
            <person name="Daum C."/>
            <person name="Grigoriev I.V."/>
            <person name="Hilden K.S."/>
            <person name="Makela M.R."/>
            <person name="de Vries R.P."/>
        </authorList>
    </citation>
    <scope>NUCLEOTIDE SEQUENCE [LARGE SCALE GENOMIC DNA]</scope>
    <source>
        <strain evidence="2">OM18370.1</strain>
    </source>
</reference>
<accession>A0A4Q9MIY4</accession>
<gene>
    <name evidence="2" type="ORF">BD311DRAFT_797734</name>
</gene>
<feature type="transmembrane region" description="Helical" evidence="1">
    <location>
        <begin position="37"/>
        <end position="54"/>
    </location>
</feature>
<feature type="non-terminal residue" evidence="2">
    <location>
        <position position="153"/>
    </location>
</feature>
<evidence type="ECO:0000313" key="2">
    <source>
        <dbReference type="EMBL" id="TBU27409.1"/>
    </source>
</evidence>
<name>A0A4Q9MIY4_9APHY</name>
<proteinExistence type="predicted"/>
<dbReference type="EMBL" id="ML143432">
    <property type="protein sequence ID" value="TBU27409.1"/>
    <property type="molecule type" value="Genomic_DNA"/>
</dbReference>
<keyword evidence="1" id="KW-1133">Transmembrane helix</keyword>
<dbReference type="OrthoDB" id="3265499at2759"/>
<feature type="transmembrane region" description="Helical" evidence="1">
    <location>
        <begin position="121"/>
        <end position="140"/>
    </location>
</feature>